<sequence>MLLVCNFRCTSPAGHPLSWFQVPLPDDGRSLAELIGEAEQSIKLCPVCGGTVEPSGVTNTFGPLEHALKK</sequence>
<evidence type="ECO:0000313" key="2">
    <source>
        <dbReference type="Proteomes" id="UP000176241"/>
    </source>
</evidence>
<evidence type="ECO:0000313" key="1">
    <source>
        <dbReference type="EMBL" id="OGY44954.1"/>
    </source>
</evidence>
<proteinExistence type="predicted"/>
<dbReference type="AlphaFoldDB" id="A0A1G1XYD9"/>
<accession>A0A1G1XYD9</accession>
<protein>
    <submittedName>
        <fullName evidence="1">Uncharacterized protein</fullName>
    </submittedName>
</protein>
<gene>
    <name evidence="1" type="ORF">A2731_01320</name>
</gene>
<name>A0A1G1XYD9_9BACT</name>
<comment type="caution">
    <text evidence="1">The sequence shown here is derived from an EMBL/GenBank/DDBJ whole genome shotgun (WGS) entry which is preliminary data.</text>
</comment>
<dbReference type="EMBL" id="MHIC01000021">
    <property type="protein sequence ID" value="OGY44954.1"/>
    <property type="molecule type" value="Genomic_DNA"/>
</dbReference>
<reference evidence="1 2" key="1">
    <citation type="journal article" date="2016" name="Nat. Commun.">
        <title>Thousands of microbial genomes shed light on interconnected biogeochemical processes in an aquifer system.</title>
        <authorList>
            <person name="Anantharaman K."/>
            <person name="Brown C.T."/>
            <person name="Hug L.A."/>
            <person name="Sharon I."/>
            <person name="Castelle C.J."/>
            <person name="Probst A.J."/>
            <person name="Thomas B.C."/>
            <person name="Singh A."/>
            <person name="Wilkins M.J."/>
            <person name="Karaoz U."/>
            <person name="Brodie E.L."/>
            <person name="Williams K.H."/>
            <person name="Hubbard S.S."/>
            <person name="Banfield J.F."/>
        </authorList>
    </citation>
    <scope>NUCLEOTIDE SEQUENCE [LARGE SCALE GENOMIC DNA]</scope>
</reference>
<dbReference type="Proteomes" id="UP000176241">
    <property type="component" value="Unassembled WGS sequence"/>
</dbReference>
<organism evidence="1 2">
    <name type="scientific">Candidatus Buchananbacteria bacterium RIFCSPHIGHO2_01_FULL_39_8</name>
    <dbReference type="NCBI Taxonomy" id="1797533"/>
    <lineage>
        <taxon>Bacteria</taxon>
        <taxon>Candidatus Buchananiibacteriota</taxon>
    </lineage>
</organism>